<protein>
    <submittedName>
        <fullName evidence="1">Uncharacterized protein</fullName>
    </submittedName>
</protein>
<dbReference type="EMBL" id="CM042046">
    <property type="protein sequence ID" value="KAI3675480.1"/>
    <property type="molecule type" value="Genomic_DNA"/>
</dbReference>
<organism evidence="1 2">
    <name type="scientific">Smallanthus sonchifolius</name>
    <dbReference type="NCBI Taxonomy" id="185202"/>
    <lineage>
        <taxon>Eukaryota</taxon>
        <taxon>Viridiplantae</taxon>
        <taxon>Streptophyta</taxon>
        <taxon>Embryophyta</taxon>
        <taxon>Tracheophyta</taxon>
        <taxon>Spermatophyta</taxon>
        <taxon>Magnoliopsida</taxon>
        <taxon>eudicotyledons</taxon>
        <taxon>Gunneridae</taxon>
        <taxon>Pentapetalae</taxon>
        <taxon>asterids</taxon>
        <taxon>campanulids</taxon>
        <taxon>Asterales</taxon>
        <taxon>Asteraceae</taxon>
        <taxon>Asteroideae</taxon>
        <taxon>Heliantheae alliance</taxon>
        <taxon>Millerieae</taxon>
        <taxon>Smallanthus</taxon>
    </lineage>
</organism>
<keyword evidence="2" id="KW-1185">Reference proteome</keyword>
<proteinExistence type="predicted"/>
<accession>A0ACB8XVI4</accession>
<name>A0ACB8XVI4_9ASTR</name>
<dbReference type="Proteomes" id="UP001056120">
    <property type="component" value="Linkage Group LG29"/>
</dbReference>
<comment type="caution">
    <text evidence="1">The sequence shown here is derived from an EMBL/GenBank/DDBJ whole genome shotgun (WGS) entry which is preliminary data.</text>
</comment>
<evidence type="ECO:0000313" key="1">
    <source>
        <dbReference type="EMBL" id="KAI3675480.1"/>
    </source>
</evidence>
<sequence>MEKRRVIKTEIIFRFLLVIYASVTFTFAADTVSANQTVGYNETIISPQKTFELGFFRPGKSMIYVGIWYKKISNRTVVWVANPNTPLSDTSCKLTLTHQGVLVIRDTSRGNVVWSSTNSSTTSARNPIGQLLDTGNFIIYEEGDGIDQENPIWQSFDFLTDTLLPGAKLGRNLVTGKERHLTSWKSDDDPAFGDFSYSIDIRGYPQVMITEDQTEIYYRYDLVTTSVLTRLVLQPSGRLERLLWSNSRQEWEVNLARRNERCDEYSLCGPFGSCNMDKSPICECLKGFEPISPNQWRNTDWSQGCRHTIPLDCKPGEGFNKYSNLKLPDTQGSWYNQTMTLVECEKMCKSNCSCTAYSNSNISGTGSGCLLWFGNLIDIRTFVGNGDTLYIRLSASELGNS</sequence>
<evidence type="ECO:0000313" key="2">
    <source>
        <dbReference type="Proteomes" id="UP001056120"/>
    </source>
</evidence>
<reference evidence="2" key="1">
    <citation type="journal article" date="2022" name="Mol. Ecol. Resour.">
        <title>The genomes of chicory, endive, great burdock and yacon provide insights into Asteraceae palaeo-polyploidization history and plant inulin production.</title>
        <authorList>
            <person name="Fan W."/>
            <person name="Wang S."/>
            <person name="Wang H."/>
            <person name="Wang A."/>
            <person name="Jiang F."/>
            <person name="Liu H."/>
            <person name="Zhao H."/>
            <person name="Xu D."/>
            <person name="Zhang Y."/>
        </authorList>
    </citation>
    <scope>NUCLEOTIDE SEQUENCE [LARGE SCALE GENOMIC DNA]</scope>
    <source>
        <strain evidence="2">cv. Yunnan</strain>
    </source>
</reference>
<gene>
    <name evidence="1" type="ORF">L1987_85070</name>
</gene>
<reference evidence="1 2" key="2">
    <citation type="journal article" date="2022" name="Mol. Ecol. Resour.">
        <title>The genomes of chicory, endive, great burdock and yacon provide insights into Asteraceae paleo-polyploidization history and plant inulin production.</title>
        <authorList>
            <person name="Fan W."/>
            <person name="Wang S."/>
            <person name="Wang H."/>
            <person name="Wang A."/>
            <person name="Jiang F."/>
            <person name="Liu H."/>
            <person name="Zhao H."/>
            <person name="Xu D."/>
            <person name="Zhang Y."/>
        </authorList>
    </citation>
    <scope>NUCLEOTIDE SEQUENCE [LARGE SCALE GENOMIC DNA]</scope>
    <source>
        <strain evidence="2">cv. Yunnan</strain>
        <tissue evidence="1">Leaves</tissue>
    </source>
</reference>